<feature type="transmembrane region" description="Helical" evidence="1">
    <location>
        <begin position="87"/>
        <end position="105"/>
    </location>
</feature>
<feature type="transmembrane region" description="Helical" evidence="1">
    <location>
        <begin position="149"/>
        <end position="166"/>
    </location>
</feature>
<feature type="transmembrane region" description="Helical" evidence="1">
    <location>
        <begin position="211"/>
        <end position="230"/>
    </location>
</feature>
<feature type="transmembrane region" description="Helical" evidence="1">
    <location>
        <begin position="112"/>
        <end position="129"/>
    </location>
</feature>
<feature type="transmembrane region" description="Helical" evidence="1">
    <location>
        <begin position="356"/>
        <end position="385"/>
    </location>
</feature>
<dbReference type="OrthoDB" id="9936986at2"/>
<keyword evidence="1" id="KW-1133">Transmembrane helix</keyword>
<keyword evidence="1" id="KW-0812">Transmembrane</keyword>
<dbReference type="KEGG" id="mur:EQY75_13190"/>
<sequence length="398" mass="45258">MRSAGLLLNIQIFLVALAIAIFTLGFTYFTLFVSLLIVTTSYPKFVVPRNTLLFYIIVFMSGSLIALIMVLFNTFPDSEVKAVFLRNRLFLIRILFALAVCLFLMRLTWERVLYLLFIIVIIQVITGVYELLFTDTTRISMLTSEPSAAAMYYVLLAPLMIGYYKINKSARIWIVLYLIMGLFIQSKALFLVIPILILYLVFKSDNKNLKIAVWGVLIVSVLSIPFLLGIKEVDRLVYFIDILKEQGIEGLTEQNKIWSTFTLRFSSVLTSIQLLFENPWGIGFGSFHWMYIDKMTSNTIQSTLTGVEIRGILNGELYATPKSLFLEYAISCGIFFLLPVFVLAKRILSKAIPSTIKVAFIGVILISLIVELSPFMTFLGVLMILSHKIKKENYLVLP</sequence>
<feature type="transmembrane region" description="Helical" evidence="1">
    <location>
        <begin position="173"/>
        <end position="199"/>
    </location>
</feature>
<keyword evidence="3" id="KW-1185">Reference proteome</keyword>
<evidence type="ECO:0000256" key="1">
    <source>
        <dbReference type="SAM" id="Phobius"/>
    </source>
</evidence>
<protein>
    <recommendedName>
        <fullName evidence="4">Oligosaccharide repeat unit polymerase</fullName>
    </recommendedName>
</protein>
<feature type="transmembrane region" description="Helical" evidence="1">
    <location>
        <begin position="12"/>
        <end position="40"/>
    </location>
</feature>
<evidence type="ECO:0000313" key="2">
    <source>
        <dbReference type="EMBL" id="QBA65401.1"/>
    </source>
</evidence>
<reference evidence="2 3" key="1">
    <citation type="submission" date="2019-01" db="EMBL/GenBank/DDBJ databases">
        <title>Muriicola soli sp. nov., isolated from soil.</title>
        <authorList>
            <person name="Kang H.J."/>
            <person name="Kim S.B."/>
        </authorList>
    </citation>
    <scope>NUCLEOTIDE SEQUENCE [LARGE SCALE GENOMIC DNA]</scope>
    <source>
        <strain evidence="2 3">MMS17-SY002</strain>
    </source>
</reference>
<dbReference type="EMBL" id="CP035544">
    <property type="protein sequence ID" value="QBA65401.1"/>
    <property type="molecule type" value="Genomic_DNA"/>
</dbReference>
<feature type="transmembrane region" description="Helical" evidence="1">
    <location>
        <begin position="52"/>
        <end position="75"/>
    </location>
</feature>
<keyword evidence="1" id="KW-0472">Membrane</keyword>
<name>A0A411ECD8_9FLAO</name>
<proteinExistence type="predicted"/>
<gene>
    <name evidence="2" type="ORF">EQY75_13190</name>
</gene>
<accession>A0A411ECD8</accession>
<dbReference type="AlphaFoldDB" id="A0A411ECD8"/>
<organism evidence="2 3">
    <name type="scientific">Muriicola soli</name>
    <dbReference type="NCBI Taxonomy" id="2507538"/>
    <lineage>
        <taxon>Bacteria</taxon>
        <taxon>Pseudomonadati</taxon>
        <taxon>Bacteroidota</taxon>
        <taxon>Flavobacteriia</taxon>
        <taxon>Flavobacteriales</taxon>
        <taxon>Flavobacteriaceae</taxon>
        <taxon>Muriicola</taxon>
    </lineage>
</organism>
<evidence type="ECO:0008006" key="4">
    <source>
        <dbReference type="Google" id="ProtNLM"/>
    </source>
</evidence>
<dbReference type="Proteomes" id="UP000290889">
    <property type="component" value="Chromosome"/>
</dbReference>
<evidence type="ECO:0000313" key="3">
    <source>
        <dbReference type="Proteomes" id="UP000290889"/>
    </source>
</evidence>
<feature type="transmembrane region" description="Helical" evidence="1">
    <location>
        <begin position="325"/>
        <end position="344"/>
    </location>
</feature>
<dbReference type="RefSeq" id="WP_129606597.1">
    <property type="nucleotide sequence ID" value="NZ_CP035544.1"/>
</dbReference>